<feature type="domain" description="Succinylglutamate desuccinylase/Aspartoacylase catalytic" evidence="5">
    <location>
        <begin position="44"/>
        <end position="199"/>
    </location>
</feature>
<keyword evidence="3" id="KW-0378">Hydrolase</keyword>
<dbReference type="EMBL" id="CP136864">
    <property type="protein sequence ID" value="WOJ94588.1"/>
    <property type="molecule type" value="Genomic_DNA"/>
</dbReference>
<evidence type="ECO:0000256" key="2">
    <source>
        <dbReference type="ARBA" id="ARBA00022723"/>
    </source>
</evidence>
<dbReference type="Proteomes" id="UP001626537">
    <property type="component" value="Chromosome"/>
</dbReference>
<evidence type="ECO:0000256" key="1">
    <source>
        <dbReference type="ARBA" id="ARBA00001947"/>
    </source>
</evidence>
<dbReference type="Gene3D" id="3.40.630.10">
    <property type="entry name" value="Zn peptidases"/>
    <property type="match status" value="1"/>
</dbReference>
<sequence length="352" mass="38890">MRRFRFIRDPGASLAGSNPDALLDNLGGPVCILFSGRDTTRTRALVTLLHGNEPSGLFALHRWLLSAQQPAVNLLVIVASVHAALESPRFSHRMLPRARDLNRCFKPPFDDEQGRLAEEILELLRLHRPEAIVDMHNTSGSGPSFGVCTHLDRQHDALVSLFTRRLVVSHLNLGALMDISDASCPTVTIEVGGRQDEEAHTLAYDGLQRFASAQRVLANEDEVEWGIEILRDPIRLELCEGVTLAYDDKPRPGFDITLRSDIEHHNFGEVNPHTPLGWVKDDPQALFRAVDAFGRCAVTALVRCEDGVLYPSQGLKLFMITTNASIAQSDCLFYAVATEQNLPLTSDAKSLA</sequence>
<dbReference type="CDD" id="cd06256">
    <property type="entry name" value="M14_ASTE_ASPA-like"/>
    <property type="match status" value="1"/>
</dbReference>
<proteinExistence type="predicted"/>
<evidence type="ECO:0000256" key="3">
    <source>
        <dbReference type="ARBA" id="ARBA00022801"/>
    </source>
</evidence>
<keyword evidence="2" id="KW-0479">Metal-binding</keyword>
<dbReference type="SUPFAM" id="SSF53187">
    <property type="entry name" value="Zn-dependent exopeptidases"/>
    <property type="match status" value="1"/>
</dbReference>
<dbReference type="RefSeq" id="WP_407349225.1">
    <property type="nucleotide sequence ID" value="NZ_CP136864.1"/>
</dbReference>
<gene>
    <name evidence="6" type="ORF">R0135_05335</name>
</gene>
<organism evidence="6 7">
    <name type="scientific">Congregibacter variabilis</name>
    <dbReference type="NCBI Taxonomy" id="3081200"/>
    <lineage>
        <taxon>Bacteria</taxon>
        <taxon>Pseudomonadati</taxon>
        <taxon>Pseudomonadota</taxon>
        <taxon>Gammaproteobacteria</taxon>
        <taxon>Cellvibrionales</taxon>
        <taxon>Halieaceae</taxon>
        <taxon>Congregibacter</taxon>
    </lineage>
</organism>
<keyword evidence="7" id="KW-1185">Reference proteome</keyword>
<evidence type="ECO:0000313" key="7">
    <source>
        <dbReference type="Proteomes" id="UP001626537"/>
    </source>
</evidence>
<evidence type="ECO:0000313" key="6">
    <source>
        <dbReference type="EMBL" id="WOJ94588.1"/>
    </source>
</evidence>
<name>A0ABZ0I4Z5_9GAMM</name>
<evidence type="ECO:0000256" key="4">
    <source>
        <dbReference type="ARBA" id="ARBA00022833"/>
    </source>
</evidence>
<protein>
    <submittedName>
        <fullName evidence="6">M14 family metallopeptidase</fullName>
    </submittedName>
</protein>
<dbReference type="Pfam" id="PF24827">
    <property type="entry name" value="AstE_AspA_cat"/>
    <property type="match status" value="1"/>
</dbReference>
<keyword evidence="4" id="KW-0862">Zinc</keyword>
<comment type="cofactor">
    <cofactor evidence="1">
        <name>Zn(2+)</name>
        <dbReference type="ChEBI" id="CHEBI:29105"/>
    </cofactor>
</comment>
<dbReference type="InterPro" id="IPR055438">
    <property type="entry name" value="AstE_AspA_cat"/>
</dbReference>
<accession>A0ABZ0I4Z5</accession>
<evidence type="ECO:0000259" key="5">
    <source>
        <dbReference type="Pfam" id="PF24827"/>
    </source>
</evidence>
<reference evidence="6 7" key="1">
    <citation type="submission" date="2023-10" db="EMBL/GenBank/DDBJ databases">
        <title>Two novel species belonging to the OM43/NOR5 clade.</title>
        <authorList>
            <person name="Park M."/>
        </authorList>
    </citation>
    <scope>NUCLEOTIDE SEQUENCE [LARGE SCALE GENOMIC DNA]</scope>
    <source>
        <strain evidence="6 7">IMCC43200</strain>
    </source>
</reference>